<dbReference type="Pfam" id="PF06912">
    <property type="entry name" value="DUF1275"/>
    <property type="match status" value="1"/>
</dbReference>
<reference evidence="2 3" key="1">
    <citation type="journal article" date="2015" name="Int. J. Syst. Evol. Microbiol.">
        <title>Gemmobacter intermedius sp. nov., isolated from a white stork (Ciconia ciconia).</title>
        <authorList>
            <person name="Kampfer P."/>
            <person name="Jerzak L."/>
            <person name="Wilharm G."/>
            <person name="Golke J."/>
            <person name="Busse H.J."/>
            <person name="Glaeser S.P."/>
        </authorList>
    </citation>
    <scope>NUCLEOTIDE SEQUENCE [LARGE SCALE GENOMIC DNA]</scope>
    <source>
        <strain evidence="2 3">119/4</strain>
    </source>
</reference>
<proteinExistence type="predicted"/>
<evidence type="ECO:0000256" key="1">
    <source>
        <dbReference type="SAM" id="Phobius"/>
    </source>
</evidence>
<gene>
    <name evidence="2" type="ORF">EP867_09815</name>
</gene>
<feature type="transmembrane region" description="Helical" evidence="1">
    <location>
        <begin position="183"/>
        <end position="202"/>
    </location>
</feature>
<name>A0A3S3V4A2_9RHOB</name>
<dbReference type="OrthoDB" id="270162at2"/>
<feature type="transmembrane region" description="Helical" evidence="1">
    <location>
        <begin position="12"/>
        <end position="39"/>
    </location>
</feature>
<feature type="transmembrane region" description="Helical" evidence="1">
    <location>
        <begin position="94"/>
        <end position="114"/>
    </location>
</feature>
<protein>
    <submittedName>
        <fullName evidence="2">DUF1275 domain-containing protein</fullName>
    </submittedName>
</protein>
<dbReference type="InterPro" id="IPR010699">
    <property type="entry name" value="DUF1275"/>
</dbReference>
<evidence type="ECO:0000313" key="3">
    <source>
        <dbReference type="Proteomes" id="UP000287168"/>
    </source>
</evidence>
<keyword evidence="1" id="KW-0472">Membrane</keyword>
<keyword evidence="3" id="KW-1185">Reference proteome</keyword>
<comment type="caution">
    <text evidence="2">The sequence shown here is derived from an EMBL/GenBank/DDBJ whole genome shotgun (WGS) entry which is preliminary data.</text>
</comment>
<accession>A0A3S3V4A2</accession>
<sequence>MLLRVGEARTTGINLFLAAVLSSVAGALNAVGFLAAGSFTANMTGNLSAFADHLAFGRIAAALSFAGLVLAFVSGAGAAALWIRGAERRGQRAVYAQAVFAEGLCLTGLATWLVVRGSSLSEPGLIVALSFVMGFQNAVSTLISNARVRTTHVSGMATDLGIEIAACLGPPQERRAALQPLKLHGLTLFCFAAGGIGGALIYGFSTAALMGICSLCLLGLAVPEMIRARRAGRG</sequence>
<feature type="transmembrane region" description="Helical" evidence="1">
    <location>
        <begin position="126"/>
        <end position="146"/>
    </location>
</feature>
<feature type="transmembrane region" description="Helical" evidence="1">
    <location>
        <begin position="208"/>
        <end position="226"/>
    </location>
</feature>
<dbReference type="PANTHER" id="PTHR37314:SF4">
    <property type="entry name" value="UPF0700 TRANSMEMBRANE PROTEIN YOAK"/>
    <property type="match status" value="1"/>
</dbReference>
<feature type="transmembrane region" description="Helical" evidence="1">
    <location>
        <begin position="59"/>
        <end position="82"/>
    </location>
</feature>
<dbReference type="Proteomes" id="UP000287168">
    <property type="component" value="Unassembled WGS sequence"/>
</dbReference>
<dbReference type="EMBL" id="SBLC01000011">
    <property type="protein sequence ID" value="RWY41467.1"/>
    <property type="molecule type" value="Genomic_DNA"/>
</dbReference>
<keyword evidence="1" id="KW-0812">Transmembrane</keyword>
<organism evidence="2 3">
    <name type="scientific">Falsigemmobacter intermedius</name>
    <dbReference type="NCBI Taxonomy" id="1553448"/>
    <lineage>
        <taxon>Bacteria</taxon>
        <taxon>Pseudomonadati</taxon>
        <taxon>Pseudomonadota</taxon>
        <taxon>Alphaproteobacteria</taxon>
        <taxon>Rhodobacterales</taxon>
        <taxon>Paracoccaceae</taxon>
        <taxon>Falsigemmobacter</taxon>
    </lineage>
</organism>
<dbReference type="RefSeq" id="WP_128488625.1">
    <property type="nucleotide sequence ID" value="NZ_JBHLXB010000002.1"/>
</dbReference>
<keyword evidence="1" id="KW-1133">Transmembrane helix</keyword>
<dbReference type="AlphaFoldDB" id="A0A3S3V4A2"/>
<dbReference type="PANTHER" id="PTHR37314">
    <property type="entry name" value="SLR0142 PROTEIN"/>
    <property type="match status" value="1"/>
</dbReference>
<evidence type="ECO:0000313" key="2">
    <source>
        <dbReference type="EMBL" id="RWY41467.1"/>
    </source>
</evidence>